<protein>
    <recommendedName>
        <fullName evidence="1">Peptidoglycan beta-N-acetylmuramidase NamZ N-terminal domain-containing protein</fullName>
    </recommendedName>
</protein>
<reference evidence="2" key="1">
    <citation type="submission" date="2018-05" db="EMBL/GenBank/DDBJ databases">
        <authorList>
            <person name="Lanie J.A."/>
            <person name="Ng W.-L."/>
            <person name="Kazmierczak K.M."/>
            <person name="Andrzejewski T.M."/>
            <person name="Davidsen T.M."/>
            <person name="Wayne K.J."/>
            <person name="Tettelin H."/>
            <person name="Glass J.I."/>
            <person name="Rusch D."/>
            <person name="Podicherti R."/>
            <person name="Tsui H.-C.T."/>
            <person name="Winkler M.E."/>
        </authorList>
    </citation>
    <scope>NUCLEOTIDE SEQUENCE</scope>
</reference>
<organism evidence="2">
    <name type="scientific">marine metagenome</name>
    <dbReference type="NCBI Taxonomy" id="408172"/>
    <lineage>
        <taxon>unclassified sequences</taxon>
        <taxon>metagenomes</taxon>
        <taxon>ecological metagenomes</taxon>
    </lineage>
</organism>
<proteinExistence type="predicted"/>
<dbReference type="InterPro" id="IPR008302">
    <property type="entry name" value="NamZ"/>
</dbReference>
<name>A0A381NH65_9ZZZZ</name>
<evidence type="ECO:0000259" key="1">
    <source>
        <dbReference type="Pfam" id="PF07075"/>
    </source>
</evidence>
<dbReference type="Pfam" id="PF07075">
    <property type="entry name" value="NamZ_N"/>
    <property type="match status" value="1"/>
</dbReference>
<dbReference type="AlphaFoldDB" id="A0A381NH65"/>
<dbReference type="EMBL" id="UINC01000345">
    <property type="protein sequence ID" value="SUZ53739.1"/>
    <property type="molecule type" value="Genomic_DNA"/>
</dbReference>
<feature type="domain" description="Peptidoglycan beta-N-acetylmuramidase NamZ N-terminal" evidence="1">
    <location>
        <begin position="101"/>
        <end position="295"/>
    </location>
</feature>
<dbReference type="Gene3D" id="3.40.50.12170">
    <property type="entry name" value="Uncharacterised protein PF07075, DUF1343"/>
    <property type="match status" value="1"/>
</dbReference>
<dbReference type="PANTHER" id="PTHR42915">
    <property type="entry name" value="HYPOTHETICAL 460 KDA PROTEIN IN FEUA-SIGW INTERGENIC REGION [PRECURSOR]"/>
    <property type="match status" value="1"/>
</dbReference>
<evidence type="ECO:0000313" key="2">
    <source>
        <dbReference type="EMBL" id="SUZ53739.1"/>
    </source>
</evidence>
<dbReference type="PANTHER" id="PTHR42915:SF1">
    <property type="entry name" value="PEPTIDOGLYCAN BETA-N-ACETYLMURAMIDASE NAMZ"/>
    <property type="match status" value="1"/>
</dbReference>
<feature type="non-terminal residue" evidence="2">
    <location>
        <position position="295"/>
    </location>
</feature>
<dbReference type="GO" id="GO:0033922">
    <property type="term" value="F:peptidoglycan beta-N-acetylmuramidase activity"/>
    <property type="evidence" value="ECO:0007669"/>
    <property type="project" value="InterPro"/>
</dbReference>
<sequence>MGSGSRRVDEVTCDHEACPMKLEKRGRDRRAILSTGQVRMTGKASQSCIIGLFFGAVLAACGAAPENTNDSEVSESEARQVRSGIEVLLSDSLHLVQGQRVGLLTNHTGIYWTGDGTVGSTIDALYEASNVDLVALYAPEHGIRGQEQAGAVIDSERDERTGVPIHSLYGAVRKPTPAMLEGVDVLLFDMQDIGARYYTYVSTMALAMEAAGEQDIPFIVLDRPNPVRGDIVQGNLLKPGYETFVGMYPVPMRHGMTAGELAQLYVGEFGLEVDLHVVPLDGWTRDMTFDQTQLP</sequence>
<dbReference type="InterPro" id="IPR048502">
    <property type="entry name" value="NamZ_N"/>
</dbReference>
<accession>A0A381NH65</accession>
<gene>
    <name evidence="2" type="ORF">METZ01_LOCUS6593</name>
</gene>